<keyword evidence="2" id="KW-1185">Reference proteome</keyword>
<feature type="non-terminal residue" evidence="1">
    <location>
        <position position="86"/>
    </location>
</feature>
<accession>A0A6A0AD98</accession>
<gene>
    <name evidence="1" type="ORF">HaLaN_29130</name>
</gene>
<sequence length="86" mass="9290">MNKVFNNPSQPGRIKAVFGAWCQWLWLGGSEPAATCSQVSVMRRVGGQEGKASSVPALTDLHAPRLCMSPCGLHTTTHFLPCTHLL</sequence>
<protein>
    <submittedName>
        <fullName evidence="1">Uncharacterized protein</fullName>
    </submittedName>
</protein>
<dbReference type="EMBL" id="BLLF01004821">
    <property type="protein sequence ID" value="GFH30303.1"/>
    <property type="molecule type" value="Genomic_DNA"/>
</dbReference>
<organism evidence="1 2">
    <name type="scientific">Haematococcus lacustris</name>
    <name type="common">Green alga</name>
    <name type="synonym">Haematococcus pluvialis</name>
    <dbReference type="NCBI Taxonomy" id="44745"/>
    <lineage>
        <taxon>Eukaryota</taxon>
        <taxon>Viridiplantae</taxon>
        <taxon>Chlorophyta</taxon>
        <taxon>core chlorophytes</taxon>
        <taxon>Chlorophyceae</taxon>
        <taxon>CS clade</taxon>
        <taxon>Chlamydomonadales</taxon>
        <taxon>Haematococcaceae</taxon>
        <taxon>Haematococcus</taxon>
    </lineage>
</organism>
<evidence type="ECO:0000313" key="2">
    <source>
        <dbReference type="Proteomes" id="UP000485058"/>
    </source>
</evidence>
<proteinExistence type="predicted"/>
<name>A0A6A0AD98_HAELA</name>
<evidence type="ECO:0000313" key="1">
    <source>
        <dbReference type="EMBL" id="GFH30303.1"/>
    </source>
</evidence>
<comment type="caution">
    <text evidence="1">The sequence shown here is derived from an EMBL/GenBank/DDBJ whole genome shotgun (WGS) entry which is preliminary data.</text>
</comment>
<reference evidence="1 2" key="1">
    <citation type="submission" date="2020-02" db="EMBL/GenBank/DDBJ databases">
        <title>Draft genome sequence of Haematococcus lacustris strain NIES-144.</title>
        <authorList>
            <person name="Morimoto D."/>
            <person name="Nakagawa S."/>
            <person name="Yoshida T."/>
            <person name="Sawayama S."/>
        </authorList>
    </citation>
    <scope>NUCLEOTIDE SEQUENCE [LARGE SCALE GENOMIC DNA]</scope>
    <source>
        <strain evidence="1 2">NIES-144</strain>
    </source>
</reference>
<dbReference type="Proteomes" id="UP000485058">
    <property type="component" value="Unassembled WGS sequence"/>
</dbReference>
<feature type="non-terminal residue" evidence="1">
    <location>
        <position position="1"/>
    </location>
</feature>
<dbReference type="AlphaFoldDB" id="A0A6A0AD98"/>